<dbReference type="RefSeq" id="WP_022513210.1">
    <property type="nucleotide sequence ID" value="NZ_CP017037.1"/>
</dbReference>
<evidence type="ECO:0000259" key="13">
    <source>
        <dbReference type="PROSITE" id="PS51671"/>
    </source>
</evidence>
<evidence type="ECO:0000256" key="1">
    <source>
        <dbReference type="ARBA" id="ARBA00001966"/>
    </source>
</evidence>
<keyword evidence="17" id="KW-1185">Reference proteome</keyword>
<keyword evidence="5 11" id="KW-0004">4Fe-4S</keyword>
<organism evidence="14 16">
    <name type="scientific">Dialister pneumosintes</name>
    <dbReference type="NCBI Taxonomy" id="39950"/>
    <lineage>
        <taxon>Bacteria</taxon>
        <taxon>Bacillati</taxon>
        <taxon>Bacillota</taxon>
        <taxon>Negativicutes</taxon>
        <taxon>Veillonellales</taxon>
        <taxon>Veillonellaceae</taxon>
        <taxon>Dialister</taxon>
    </lineage>
</organism>
<reference evidence="16" key="1">
    <citation type="submission" date="2016-08" db="EMBL/GenBank/DDBJ databases">
        <authorList>
            <person name="Holder M.E."/>
            <person name="Ajami N.J."/>
            <person name="Petrosino J.F."/>
        </authorList>
    </citation>
    <scope>NUCLEOTIDE SEQUENCE [LARGE SCALE GENOMIC DNA]</scope>
    <source>
        <strain evidence="16">F0677</strain>
    </source>
</reference>
<dbReference type="NCBIfam" id="TIGR00719">
    <property type="entry name" value="sda_beta"/>
    <property type="match status" value="1"/>
</dbReference>
<evidence type="ECO:0000313" key="16">
    <source>
        <dbReference type="Proteomes" id="UP000094757"/>
    </source>
</evidence>
<dbReference type="InterPro" id="IPR004643">
    <property type="entry name" value="Fe-S_L-Ser_bsu"/>
</dbReference>
<name>A0A1B3WCW7_9FIRM</name>
<evidence type="ECO:0000256" key="8">
    <source>
        <dbReference type="ARBA" id="ARBA00023014"/>
    </source>
</evidence>
<dbReference type="InterPro" id="IPR051318">
    <property type="entry name" value="Fe-S_L-Ser"/>
</dbReference>
<comment type="catalytic activity">
    <reaction evidence="10 11 12">
        <text>L-serine = pyruvate + NH4(+)</text>
        <dbReference type="Rhea" id="RHEA:19169"/>
        <dbReference type="ChEBI" id="CHEBI:15361"/>
        <dbReference type="ChEBI" id="CHEBI:28938"/>
        <dbReference type="ChEBI" id="CHEBI:33384"/>
        <dbReference type="EC" id="4.3.1.17"/>
    </reaction>
</comment>
<dbReference type="PROSITE" id="PS51671">
    <property type="entry name" value="ACT"/>
    <property type="match status" value="1"/>
</dbReference>
<keyword evidence="9 11" id="KW-0456">Lyase</keyword>
<evidence type="ECO:0000313" key="14">
    <source>
        <dbReference type="EMBL" id="AOH38813.1"/>
    </source>
</evidence>
<dbReference type="Proteomes" id="UP000266262">
    <property type="component" value="Unassembled WGS sequence"/>
</dbReference>
<keyword evidence="6 11" id="KW-0479">Metal-binding</keyword>
<proteinExistence type="inferred from homology"/>
<dbReference type="PANTHER" id="PTHR30182:SF12">
    <property type="entry name" value="L-SERINE DEHYDRATASE, BETA CHAIN-RELATED"/>
    <property type="match status" value="1"/>
</dbReference>
<protein>
    <recommendedName>
        <fullName evidence="11">L-serine deaminase</fullName>
    </recommendedName>
</protein>
<sequence>MGIFDIIGPIMIGPSSSHTAGAARIGRIAREILKEPLAGADITLYGSFAKTGRGHGTDKALVAGLMGYGPESIIIRNAIDTAERKGIAIRFFFSEEDIGHPNVAKILAKGMEGKEIEIIGRSLGGGRVKITNIDGYPVEITGEENTILTQHRDVPGVVSDVSCVLAENYINISNMRVFRKNKGDDAVMIIHTDEEVSDTLKEQILTCNPSIKNIMILKKV</sequence>
<dbReference type="GO" id="GO:0046872">
    <property type="term" value="F:metal ion binding"/>
    <property type="evidence" value="ECO:0007669"/>
    <property type="project" value="UniProtKB-UniRule"/>
</dbReference>
<dbReference type="SUPFAM" id="SSF143548">
    <property type="entry name" value="Serine metabolism enzymes domain"/>
    <property type="match status" value="1"/>
</dbReference>
<gene>
    <name evidence="15" type="primary">sdaAB</name>
    <name evidence="14" type="ORF">BCB69_01730</name>
    <name evidence="15" type="ORF">DX915_01465</name>
</gene>
<dbReference type="GO" id="GO:0003941">
    <property type="term" value="F:L-serine ammonia-lyase activity"/>
    <property type="evidence" value="ECO:0007669"/>
    <property type="project" value="UniProtKB-UniRule"/>
</dbReference>
<dbReference type="SUPFAM" id="SSF55021">
    <property type="entry name" value="ACT-like"/>
    <property type="match status" value="1"/>
</dbReference>
<evidence type="ECO:0000256" key="9">
    <source>
        <dbReference type="ARBA" id="ARBA00023239"/>
    </source>
</evidence>
<dbReference type="EMBL" id="CP017037">
    <property type="protein sequence ID" value="AOH38813.1"/>
    <property type="molecule type" value="Genomic_DNA"/>
</dbReference>
<feature type="domain" description="ACT" evidence="13">
    <location>
        <begin position="146"/>
        <end position="220"/>
    </location>
</feature>
<reference evidence="14" key="2">
    <citation type="submission" date="2016-08" db="EMBL/GenBank/DDBJ databases">
        <authorList>
            <person name="Seilhamer J.J."/>
        </authorList>
    </citation>
    <scope>NUCLEOTIDE SEQUENCE [LARGE SCALE GENOMIC DNA]</scope>
    <source>
        <strain evidence="14">F0677</strain>
    </source>
</reference>
<dbReference type="STRING" id="39950.BCB69_01730"/>
<comment type="similarity">
    <text evidence="3 11 12">Belongs to the iron-sulfur dependent L-serine dehydratase family.</text>
</comment>
<evidence type="ECO:0000256" key="12">
    <source>
        <dbReference type="RuleBase" id="RU366059"/>
    </source>
</evidence>
<keyword evidence="8 11" id="KW-0411">Iron-sulfur</keyword>
<dbReference type="UniPathway" id="UPA00138"/>
<dbReference type="InterPro" id="IPR029009">
    <property type="entry name" value="ASB_dom_sf"/>
</dbReference>
<dbReference type="GO" id="GO:0051539">
    <property type="term" value="F:4 iron, 4 sulfur cluster binding"/>
    <property type="evidence" value="ECO:0007669"/>
    <property type="project" value="UniProtKB-UniRule"/>
</dbReference>
<dbReference type="Pfam" id="PF01842">
    <property type="entry name" value="ACT"/>
    <property type="match status" value="1"/>
</dbReference>
<dbReference type="Pfam" id="PF03315">
    <property type="entry name" value="SDH_beta"/>
    <property type="match status" value="1"/>
</dbReference>
<dbReference type="AlphaFoldDB" id="A0A1B3WCW7"/>
<dbReference type="EMBL" id="QWKU01000001">
    <property type="protein sequence ID" value="RID94233.1"/>
    <property type="molecule type" value="Genomic_DNA"/>
</dbReference>
<dbReference type="InterPro" id="IPR005131">
    <property type="entry name" value="Ser_deHydtase_bsu"/>
</dbReference>
<evidence type="ECO:0000313" key="15">
    <source>
        <dbReference type="EMBL" id="RID94233.1"/>
    </source>
</evidence>
<dbReference type="InterPro" id="IPR045865">
    <property type="entry name" value="ACT-like_dom_sf"/>
</dbReference>
<evidence type="ECO:0000256" key="3">
    <source>
        <dbReference type="ARBA" id="ARBA00008636"/>
    </source>
</evidence>
<keyword evidence="7 11" id="KW-0408">Iron</keyword>
<evidence type="ECO:0000256" key="7">
    <source>
        <dbReference type="ARBA" id="ARBA00023004"/>
    </source>
</evidence>
<evidence type="ECO:0000256" key="11">
    <source>
        <dbReference type="PIRNR" id="PIRNR036692"/>
    </source>
</evidence>
<evidence type="ECO:0000256" key="6">
    <source>
        <dbReference type="ARBA" id="ARBA00022723"/>
    </source>
</evidence>
<dbReference type="PANTHER" id="PTHR30182">
    <property type="entry name" value="L-SERINE DEHYDRATASE"/>
    <property type="match status" value="1"/>
</dbReference>
<keyword evidence="4 11" id="KW-0312">Gluconeogenesis</keyword>
<dbReference type="GO" id="GO:0006094">
    <property type="term" value="P:gluconeogenesis"/>
    <property type="evidence" value="ECO:0007669"/>
    <property type="project" value="UniProtKB-UniRule"/>
</dbReference>
<dbReference type="PIRSF" id="PIRSF036692">
    <property type="entry name" value="SDH_B"/>
    <property type="match status" value="1"/>
</dbReference>
<evidence type="ECO:0000313" key="17">
    <source>
        <dbReference type="Proteomes" id="UP000266262"/>
    </source>
</evidence>
<dbReference type="InterPro" id="IPR002912">
    <property type="entry name" value="ACT_dom"/>
</dbReference>
<comment type="pathway">
    <text evidence="2 11">Carbohydrate biosynthesis; gluconeogenesis.</text>
</comment>
<evidence type="ECO:0000256" key="5">
    <source>
        <dbReference type="ARBA" id="ARBA00022485"/>
    </source>
</evidence>
<comment type="cofactor">
    <cofactor evidence="1 12">
        <name>[4Fe-4S] cluster</name>
        <dbReference type="ChEBI" id="CHEBI:49883"/>
    </cofactor>
</comment>
<evidence type="ECO:0000256" key="10">
    <source>
        <dbReference type="ARBA" id="ARBA00049406"/>
    </source>
</evidence>
<evidence type="ECO:0000256" key="4">
    <source>
        <dbReference type="ARBA" id="ARBA00022432"/>
    </source>
</evidence>
<dbReference type="Gene3D" id="3.30.1330.90">
    <property type="entry name" value="D-3-phosphoglycerate dehydrogenase, domain 3"/>
    <property type="match status" value="1"/>
</dbReference>
<reference evidence="15 17" key="3">
    <citation type="submission" date="2018-08" db="EMBL/GenBank/DDBJ databases">
        <title>Draft genome sequence of Dialister pneumosintes KCOM 1685.</title>
        <authorList>
            <person name="Kook J.-K."/>
            <person name="Park S.-N."/>
            <person name="Lim Y.K."/>
        </authorList>
    </citation>
    <scope>NUCLEOTIDE SEQUENCE [LARGE SCALE GENOMIC DNA]</scope>
    <source>
        <strain evidence="15 17">KCOM 1685</strain>
    </source>
</reference>
<dbReference type="OrthoDB" id="9813137at2"/>
<evidence type="ECO:0000256" key="2">
    <source>
        <dbReference type="ARBA" id="ARBA00004742"/>
    </source>
</evidence>
<dbReference type="Proteomes" id="UP000094757">
    <property type="component" value="Chromosome"/>
</dbReference>
<dbReference type="Gene3D" id="3.30.70.260">
    <property type="match status" value="1"/>
</dbReference>
<accession>A0A1B3WCW7</accession>
<dbReference type="KEGG" id="dpn:BCB69_01730"/>
<dbReference type="CDD" id="cd04903">
    <property type="entry name" value="ACT_LSD"/>
    <property type="match status" value="1"/>
</dbReference>